<feature type="compositionally biased region" description="Polar residues" evidence="5">
    <location>
        <begin position="330"/>
        <end position="339"/>
    </location>
</feature>
<dbReference type="InterPro" id="IPR010784">
    <property type="entry name" value="Merozoite_SPAM"/>
</dbReference>
<evidence type="ECO:0000256" key="2">
    <source>
        <dbReference type="ARBA" id="ARBA00004290"/>
    </source>
</evidence>
<feature type="region of interest" description="Disordered" evidence="5">
    <location>
        <begin position="124"/>
        <end position="504"/>
    </location>
</feature>
<feature type="domain" description="S-antigen" evidence="7">
    <location>
        <begin position="1"/>
        <end position="70"/>
    </location>
</feature>
<accession>A0A1A8VVW3</accession>
<feature type="compositionally biased region" description="Basic and acidic residues" evidence="5">
    <location>
        <begin position="346"/>
        <end position="357"/>
    </location>
</feature>
<keyword evidence="4" id="KW-0677">Repeat</keyword>
<feature type="chain" id="PRO_5008380725" description="S-antigen protein" evidence="6">
    <location>
        <begin position="24"/>
        <end position="562"/>
    </location>
</feature>
<feature type="compositionally biased region" description="Polar residues" evidence="5">
    <location>
        <begin position="297"/>
        <end position="306"/>
    </location>
</feature>
<evidence type="ECO:0000256" key="4">
    <source>
        <dbReference type="ARBA" id="ARBA00022737"/>
    </source>
</evidence>
<sequence>MKKILNVTFYALFLNLYIFANDAKLIDNSPNNGYINQKKYNLRNNMPIKNISPQDAQNNLEAKNSNENNAYEGNTDVLENVHNAANILNKQKYEEFGDSNTSSNFAKSFKHTHTNAQLLIPMDPQLQQPTSSDPHNSMHTVLGNDAEEGKGPGTAQEPINQPESRKTLEEEEKDKKVLSEEQSRTKAPELPQSSVETEGEHSTTGIEQPEKDLSTGVDSPQGIVPPQVVLPGSDPSERTVPSKEVDVDPPPSEPSTLARVPQEKSASSGPEKKEDIQSKSDPNSNVYQKEQGLGLTTDISVQTDSAQELKEQRDQSHQERKGEERPETQDLGTLSTNEDPSGEPLEQQRGDGKIKDDAAEDENSATVEKSRVSEGLSNSDEEAQDHLPSPPQEEEQRQQMQQLSQQEERSEEAQNKEENNVLHTVSILPGESANILDKNEEVVEEKEEHIEEDEEEEEEGRQKEEMNVYQEEAETNNEEEKEEDYEEDEIEEVVGGGKKNNDSSIGTEVRKILSGEYDDMNKFKTITEISIKSLINSFDGNNKVTNILNDLVKDMAHFYLKS</sequence>
<comment type="subcellular location">
    <subcellularLocation>
        <location evidence="2">Parasitophorous vacuole</location>
    </subcellularLocation>
</comment>
<evidence type="ECO:0000313" key="8">
    <source>
        <dbReference type="EMBL" id="SBS83489.1"/>
    </source>
</evidence>
<comment type="function">
    <text evidence="1">S antigens are soluble heat-stable proteins present in the sera of some infected individuals.</text>
</comment>
<dbReference type="EMBL" id="FLQW01000368">
    <property type="protein sequence ID" value="SBS83489.1"/>
    <property type="molecule type" value="Genomic_DNA"/>
</dbReference>
<protein>
    <recommendedName>
        <fullName evidence="3">S-antigen protein</fullName>
    </recommendedName>
</protein>
<dbReference type="Pfam" id="PF05756">
    <property type="entry name" value="S-antigen"/>
    <property type="match status" value="1"/>
</dbReference>
<feature type="compositionally biased region" description="Polar residues" evidence="5">
    <location>
        <begin position="279"/>
        <end position="288"/>
    </location>
</feature>
<evidence type="ECO:0000256" key="6">
    <source>
        <dbReference type="SAM" id="SignalP"/>
    </source>
</evidence>
<name>A0A1A8VVW3_PLAMA</name>
<dbReference type="GO" id="GO:0020003">
    <property type="term" value="C:symbiont-containing vacuole"/>
    <property type="evidence" value="ECO:0007669"/>
    <property type="project" value="UniProtKB-SubCell"/>
</dbReference>
<feature type="compositionally biased region" description="Polar residues" evidence="5">
    <location>
        <begin position="125"/>
        <end position="139"/>
    </location>
</feature>
<feature type="compositionally biased region" description="Polar residues" evidence="5">
    <location>
        <begin position="191"/>
        <end position="206"/>
    </location>
</feature>
<feature type="compositionally biased region" description="Basic and acidic residues" evidence="5">
    <location>
        <begin position="307"/>
        <end position="328"/>
    </location>
</feature>
<evidence type="ECO:0000256" key="5">
    <source>
        <dbReference type="SAM" id="MobiDB-lite"/>
    </source>
</evidence>
<gene>
    <name evidence="8" type="ORF">PMALA_006940</name>
</gene>
<evidence type="ECO:0000256" key="1">
    <source>
        <dbReference type="ARBA" id="ARBA00003457"/>
    </source>
</evidence>
<feature type="compositionally biased region" description="Basic and acidic residues" evidence="5">
    <location>
        <begin position="437"/>
        <end position="449"/>
    </location>
</feature>
<feature type="compositionally biased region" description="Acidic residues" evidence="5">
    <location>
        <begin position="450"/>
        <end position="459"/>
    </location>
</feature>
<evidence type="ECO:0000259" key="7">
    <source>
        <dbReference type="Pfam" id="PF05756"/>
    </source>
</evidence>
<feature type="signal peptide" evidence="6">
    <location>
        <begin position="1"/>
        <end position="23"/>
    </location>
</feature>
<keyword evidence="6" id="KW-0732">Signal</keyword>
<dbReference type="AlphaFoldDB" id="A0A1A8VVW3"/>
<feature type="compositionally biased region" description="Basic and acidic residues" evidence="5">
    <location>
        <begin position="406"/>
        <end position="420"/>
    </location>
</feature>
<dbReference type="Pfam" id="PF07133">
    <property type="entry name" value="Merozoite_SPAM"/>
    <property type="match status" value="1"/>
</dbReference>
<organism evidence="8 9">
    <name type="scientific">Plasmodium malariae</name>
    <dbReference type="NCBI Taxonomy" id="5858"/>
    <lineage>
        <taxon>Eukaryota</taxon>
        <taxon>Sar</taxon>
        <taxon>Alveolata</taxon>
        <taxon>Apicomplexa</taxon>
        <taxon>Aconoidasida</taxon>
        <taxon>Haemosporida</taxon>
        <taxon>Plasmodiidae</taxon>
        <taxon>Plasmodium</taxon>
        <taxon>Plasmodium (Plasmodium)</taxon>
    </lineage>
</organism>
<dbReference type="Proteomes" id="UP000078597">
    <property type="component" value="Unassembled WGS sequence"/>
</dbReference>
<evidence type="ECO:0000256" key="3">
    <source>
        <dbReference type="ARBA" id="ARBA00015853"/>
    </source>
</evidence>
<keyword evidence="8" id="KW-0477">Merozoite</keyword>
<evidence type="ECO:0000313" key="9">
    <source>
        <dbReference type="Proteomes" id="UP000078597"/>
    </source>
</evidence>
<feature type="compositionally biased region" description="Acidic residues" evidence="5">
    <location>
        <begin position="471"/>
        <end position="492"/>
    </location>
</feature>
<dbReference type="VEuPathDB" id="PlasmoDB:PmUG01_06022600"/>
<feature type="compositionally biased region" description="Basic and acidic residues" evidence="5">
    <location>
        <begin position="163"/>
        <end position="187"/>
    </location>
</feature>
<reference evidence="9" key="1">
    <citation type="submission" date="2016-05" db="EMBL/GenBank/DDBJ databases">
        <authorList>
            <person name="Naeem Raeece"/>
        </authorList>
    </citation>
    <scope>NUCLEOTIDE SEQUENCE [LARGE SCALE GENOMIC DNA]</scope>
</reference>
<proteinExistence type="predicted"/>
<feature type="compositionally biased region" description="Basic and acidic residues" evidence="5">
    <location>
        <begin position="235"/>
        <end position="246"/>
    </location>
</feature>
<dbReference type="InterPro" id="IPR008825">
    <property type="entry name" value="S-antigen"/>
</dbReference>